<dbReference type="EMBL" id="JBICRM010000003">
    <property type="protein sequence ID" value="MFG1702767.1"/>
    <property type="molecule type" value="Genomic_DNA"/>
</dbReference>
<keyword evidence="1" id="KW-0732">Signal</keyword>
<evidence type="ECO:0008006" key="4">
    <source>
        <dbReference type="Google" id="ProtNLM"/>
    </source>
</evidence>
<feature type="chain" id="PRO_5045144594" description="Alpha amylase inhibitor" evidence="1">
    <location>
        <begin position="29"/>
        <end position="107"/>
    </location>
</feature>
<sequence>MNTMIKLSTAIAAGALSLGALSAAPVQAATTGATAAGTAAGCAKVEHWTGRVTQSVRVTNRCGRTISYQVKRRGPDPRCTVLANGRSYTWQWTRWGGQWQGIRWNCA</sequence>
<accession>A0ABW7A601</accession>
<name>A0ABW7A601_9ACTN</name>
<dbReference type="InterPro" id="IPR036379">
    <property type="entry name" value="A-amylase_inhib_sf"/>
</dbReference>
<protein>
    <recommendedName>
        <fullName evidence="4">Alpha amylase inhibitor</fullName>
    </recommendedName>
</protein>
<evidence type="ECO:0000313" key="3">
    <source>
        <dbReference type="Proteomes" id="UP001603978"/>
    </source>
</evidence>
<feature type="signal peptide" evidence="1">
    <location>
        <begin position="1"/>
        <end position="28"/>
    </location>
</feature>
<evidence type="ECO:0000313" key="2">
    <source>
        <dbReference type="EMBL" id="MFG1702767.1"/>
    </source>
</evidence>
<dbReference type="RefSeq" id="WP_393162828.1">
    <property type="nucleotide sequence ID" value="NZ_JBICRM010000003.1"/>
</dbReference>
<reference evidence="2 3" key="1">
    <citation type="submission" date="2024-10" db="EMBL/GenBank/DDBJ databases">
        <authorList>
            <person name="Topkara A.R."/>
            <person name="Saygin H."/>
        </authorList>
    </citation>
    <scope>NUCLEOTIDE SEQUENCE [LARGE SCALE GENOMIC DNA]</scope>
    <source>
        <strain evidence="2 3">M3C6</strain>
    </source>
</reference>
<dbReference type="Gene3D" id="2.60.40.20">
    <property type="entry name" value="Alpha-amylase inhibitor"/>
    <property type="match status" value="1"/>
</dbReference>
<evidence type="ECO:0000256" key="1">
    <source>
        <dbReference type="SAM" id="SignalP"/>
    </source>
</evidence>
<organism evidence="2 3">
    <name type="scientific">Nonomuraea marmarensis</name>
    <dbReference type="NCBI Taxonomy" id="3351344"/>
    <lineage>
        <taxon>Bacteria</taxon>
        <taxon>Bacillati</taxon>
        <taxon>Actinomycetota</taxon>
        <taxon>Actinomycetes</taxon>
        <taxon>Streptosporangiales</taxon>
        <taxon>Streptosporangiaceae</taxon>
        <taxon>Nonomuraea</taxon>
    </lineage>
</organism>
<keyword evidence="3" id="KW-1185">Reference proteome</keyword>
<proteinExistence type="predicted"/>
<comment type="caution">
    <text evidence="2">The sequence shown here is derived from an EMBL/GenBank/DDBJ whole genome shotgun (WGS) entry which is preliminary data.</text>
</comment>
<gene>
    <name evidence="2" type="ORF">ACFLIM_06210</name>
</gene>
<dbReference type="Proteomes" id="UP001603978">
    <property type="component" value="Unassembled WGS sequence"/>
</dbReference>